<protein>
    <submittedName>
        <fullName evidence="1">Uncharacterized protein</fullName>
    </submittedName>
</protein>
<name>W4VC05_9FIRM</name>
<gene>
    <name evidence="1" type="ORF">JCM21531_4575</name>
</gene>
<accession>W4VC05</accession>
<evidence type="ECO:0000313" key="1">
    <source>
        <dbReference type="EMBL" id="GAE90915.1"/>
    </source>
</evidence>
<evidence type="ECO:0000313" key="2">
    <source>
        <dbReference type="Proteomes" id="UP000019109"/>
    </source>
</evidence>
<keyword evidence="2" id="KW-1185">Reference proteome</keyword>
<organism evidence="1 2">
    <name type="scientific">Acetivibrio straminisolvens JCM 21531</name>
    <dbReference type="NCBI Taxonomy" id="1294263"/>
    <lineage>
        <taxon>Bacteria</taxon>
        <taxon>Bacillati</taxon>
        <taxon>Bacillota</taxon>
        <taxon>Clostridia</taxon>
        <taxon>Eubacteriales</taxon>
        <taxon>Oscillospiraceae</taxon>
        <taxon>Acetivibrio</taxon>
    </lineage>
</organism>
<reference evidence="1" key="1">
    <citation type="journal article" date="2014" name="Genome Announc.">
        <title>Draft Genome Sequence of Clostridium straminisolvens Strain JCM 21531T, Isolated from a Cellulose-Degrading Bacterial Community.</title>
        <authorList>
            <person name="Yuki M."/>
            <person name="Oshima K."/>
            <person name="Suda W."/>
            <person name="Sakamoto M."/>
            <person name="Kitamura K."/>
            <person name="Iida T."/>
            <person name="Hattori M."/>
            <person name="Ohkuma M."/>
        </authorList>
    </citation>
    <scope>NUCLEOTIDE SEQUENCE [LARGE SCALE GENOMIC DNA]</scope>
    <source>
        <strain evidence="1">JCM 21531</strain>
    </source>
</reference>
<dbReference type="Proteomes" id="UP000019109">
    <property type="component" value="Unassembled WGS sequence"/>
</dbReference>
<proteinExistence type="predicted"/>
<sequence length="122" mass="14357">MEYKNSNIPNAVNPQAFENSIKEDKHYVKIARKYYDSLIYINNKTGCENKIKKYYYVIECSKADSVLRKYLAGKIKSRLPFSLQKNLSGMKENLIDNFEVVNIHEWNEKFPDYRFKACADGI</sequence>
<dbReference type="EMBL" id="BAVR01000108">
    <property type="protein sequence ID" value="GAE90915.1"/>
    <property type="molecule type" value="Genomic_DNA"/>
</dbReference>
<dbReference type="AlphaFoldDB" id="W4VC05"/>
<comment type="caution">
    <text evidence="1">The sequence shown here is derived from an EMBL/GenBank/DDBJ whole genome shotgun (WGS) entry which is preliminary data.</text>
</comment>